<comment type="similarity">
    <text evidence="13">Belongs to the G-protein coupled receptor 1 family.</text>
</comment>
<feature type="transmembrane region" description="Helical" evidence="14">
    <location>
        <begin position="26"/>
        <end position="50"/>
    </location>
</feature>
<feature type="transmembrane region" description="Helical" evidence="14">
    <location>
        <begin position="199"/>
        <end position="223"/>
    </location>
</feature>
<dbReference type="Pfam" id="PF13853">
    <property type="entry name" value="7tm_4"/>
    <property type="match status" value="1"/>
</dbReference>
<dbReference type="PROSITE" id="PS50262">
    <property type="entry name" value="G_PROTEIN_RECEP_F1_2"/>
    <property type="match status" value="1"/>
</dbReference>
<keyword evidence="17" id="KW-1185">Reference proteome</keyword>
<feature type="domain" description="G-protein coupled receptors family 1 profile" evidence="15">
    <location>
        <begin position="44"/>
        <end position="293"/>
    </location>
</feature>
<keyword evidence="3 14" id="KW-0716">Sensory transduction</keyword>
<feature type="transmembrane region" description="Helical" evidence="14">
    <location>
        <begin position="95"/>
        <end position="123"/>
    </location>
</feature>
<dbReference type="InterPro" id="IPR000725">
    <property type="entry name" value="Olfact_rcpt"/>
</dbReference>
<evidence type="ECO:0000259" key="15">
    <source>
        <dbReference type="PROSITE" id="PS50262"/>
    </source>
</evidence>
<reference evidence="16" key="2">
    <citation type="submission" date="2025-08" db="UniProtKB">
        <authorList>
            <consortium name="Ensembl"/>
        </authorList>
    </citation>
    <scope>IDENTIFICATION</scope>
</reference>
<evidence type="ECO:0000256" key="11">
    <source>
        <dbReference type="ARBA" id="ARBA00023180"/>
    </source>
</evidence>
<evidence type="ECO:0000256" key="3">
    <source>
        <dbReference type="ARBA" id="ARBA00022606"/>
    </source>
</evidence>
<dbReference type="GeneTree" id="ENSGT00940000163767"/>
<reference evidence="17" key="1">
    <citation type="submission" date="2011-12" db="EMBL/GenBank/DDBJ databases">
        <title>The Draft Genome of Lepisosteus oculatus.</title>
        <authorList>
            <consortium name="The Broad Institute Genome Assembly &amp; Analysis Group"/>
            <consortium name="Computational R&amp;D Group"/>
            <consortium name="and Sequencing Platform"/>
            <person name="Di Palma F."/>
            <person name="Alfoldi J."/>
            <person name="Johnson J."/>
            <person name="Berlin A."/>
            <person name="Gnerre S."/>
            <person name="Jaffe D."/>
            <person name="MacCallum I."/>
            <person name="Young S."/>
            <person name="Walker B.J."/>
            <person name="Lander E.S."/>
            <person name="Lindblad-Toh K."/>
        </authorList>
    </citation>
    <scope>NUCLEOTIDE SEQUENCE [LARGE SCALE GENOMIC DNA]</scope>
</reference>
<evidence type="ECO:0000256" key="6">
    <source>
        <dbReference type="ARBA" id="ARBA00022989"/>
    </source>
</evidence>
<feature type="transmembrane region" description="Helical" evidence="14">
    <location>
        <begin position="143"/>
        <end position="167"/>
    </location>
</feature>
<evidence type="ECO:0000256" key="10">
    <source>
        <dbReference type="ARBA" id="ARBA00023170"/>
    </source>
</evidence>
<evidence type="ECO:0000256" key="7">
    <source>
        <dbReference type="ARBA" id="ARBA00023040"/>
    </source>
</evidence>
<dbReference type="OMA" id="FVANTYC"/>
<comment type="subcellular location">
    <subcellularLocation>
        <location evidence="1 14">Cell membrane</location>
        <topology evidence="1 14">Multi-pass membrane protein</topology>
    </subcellularLocation>
</comment>
<keyword evidence="9" id="KW-1015">Disulfide bond</keyword>
<dbReference type="InterPro" id="IPR017452">
    <property type="entry name" value="GPCR_Rhodpsn_7TM"/>
</dbReference>
<evidence type="ECO:0000256" key="1">
    <source>
        <dbReference type="ARBA" id="ARBA00004651"/>
    </source>
</evidence>
<organism evidence="16 17">
    <name type="scientific">Lepisosteus oculatus</name>
    <name type="common">Spotted gar</name>
    <dbReference type="NCBI Taxonomy" id="7918"/>
    <lineage>
        <taxon>Eukaryota</taxon>
        <taxon>Metazoa</taxon>
        <taxon>Chordata</taxon>
        <taxon>Craniata</taxon>
        <taxon>Vertebrata</taxon>
        <taxon>Euteleostomi</taxon>
        <taxon>Actinopterygii</taxon>
        <taxon>Neopterygii</taxon>
        <taxon>Holostei</taxon>
        <taxon>Semionotiformes</taxon>
        <taxon>Lepisosteidae</taxon>
        <taxon>Lepisosteus</taxon>
    </lineage>
</organism>
<dbReference type="STRING" id="7918.ENSLOCP00000022136"/>
<dbReference type="PANTHER" id="PTHR26451">
    <property type="entry name" value="G_PROTEIN_RECEP_F1_2 DOMAIN-CONTAINING PROTEIN"/>
    <property type="match status" value="1"/>
</dbReference>
<dbReference type="EMBL" id="AHAT01003005">
    <property type="status" value="NOT_ANNOTATED_CDS"/>
    <property type="molecule type" value="Genomic_DNA"/>
</dbReference>
<evidence type="ECO:0000256" key="8">
    <source>
        <dbReference type="ARBA" id="ARBA00023136"/>
    </source>
</evidence>
<evidence type="ECO:0000256" key="2">
    <source>
        <dbReference type="ARBA" id="ARBA00022475"/>
    </source>
</evidence>
<dbReference type="GO" id="GO:0016020">
    <property type="term" value="C:membrane"/>
    <property type="evidence" value="ECO:0000318"/>
    <property type="project" value="GO_Central"/>
</dbReference>
<keyword evidence="10 13" id="KW-0675">Receptor</keyword>
<dbReference type="Ensembl" id="ENSLOCT00000022177.1">
    <property type="protein sequence ID" value="ENSLOCP00000022136.1"/>
    <property type="gene ID" value="ENSLOCG00000018035.1"/>
</dbReference>
<accession>W5NNC7</accession>
<dbReference type="PROSITE" id="PS00237">
    <property type="entry name" value="G_PROTEIN_RECEP_F1_1"/>
    <property type="match status" value="1"/>
</dbReference>
<dbReference type="FunCoup" id="W5NNC7">
    <property type="interactions" value="31"/>
</dbReference>
<feature type="transmembrane region" description="Helical" evidence="14">
    <location>
        <begin position="244"/>
        <end position="264"/>
    </location>
</feature>
<dbReference type="AlphaFoldDB" id="W5NNC7"/>
<evidence type="ECO:0000256" key="12">
    <source>
        <dbReference type="ARBA" id="ARBA00023224"/>
    </source>
</evidence>
<keyword evidence="2 14" id="KW-1003">Cell membrane</keyword>
<evidence type="ECO:0000313" key="17">
    <source>
        <dbReference type="Proteomes" id="UP000018468"/>
    </source>
</evidence>
<evidence type="ECO:0000256" key="14">
    <source>
        <dbReference type="RuleBase" id="RU363047"/>
    </source>
</evidence>
<dbReference type="PRINTS" id="PR00237">
    <property type="entry name" value="GPCRRHODOPSN"/>
</dbReference>
<dbReference type="Proteomes" id="UP000018468">
    <property type="component" value="Linkage group LG3"/>
</dbReference>
<protein>
    <recommendedName>
        <fullName evidence="14">Olfactory receptor</fullName>
    </recommendedName>
</protein>
<dbReference type="PANTHER" id="PTHR26451:SF854">
    <property type="entry name" value="ODORANT RECEPTOR-RELATED"/>
    <property type="match status" value="1"/>
</dbReference>
<keyword evidence="12 13" id="KW-0807">Transducer</keyword>
<evidence type="ECO:0000256" key="9">
    <source>
        <dbReference type="ARBA" id="ARBA00023157"/>
    </source>
</evidence>
<dbReference type="GO" id="GO:0004984">
    <property type="term" value="F:olfactory receptor activity"/>
    <property type="evidence" value="ECO:0000318"/>
    <property type="project" value="GO_Central"/>
</dbReference>
<proteinExistence type="inferred from homology"/>
<dbReference type="InterPro" id="IPR000276">
    <property type="entry name" value="GPCR_Rhodpsn"/>
</dbReference>
<dbReference type="eggNOG" id="ENOG502R8FQ">
    <property type="taxonomic scope" value="Eukaryota"/>
</dbReference>
<dbReference type="FunFam" id="1.20.1070.10:FF:000024">
    <property type="entry name" value="Olfactory receptor"/>
    <property type="match status" value="1"/>
</dbReference>
<dbReference type="HOGENOM" id="CLU_012526_0_1_1"/>
<sequence length="315" mass="35585">KTTTMNNSSDVTSVLSWESFNIPPGWVYPAFILGMLCYCIIVFCNLVILLTIGMEKHLHEPMYLLVFNLPINDLIGATALFPALMREILLDSKSISYSACVTQAFCIHIYASGSVLILTAMAYDRYLAICCPLRYRAIMTNAFLLKMIILIWILNVTMIIVLFLMVLRLPRCRSFVANTYCDNLSLVRLVCVDTSANNIYGLCITFFLQVSSIGVVIFTYLQILFTCLNNKQSDAKSKAIQTCATHLVTFIILEVTGFLTIISYRFESFSPQVKKICAVFGLIFPPTLNPIIYGLKIKEIRNKIPLFFTRKVASF</sequence>
<dbReference type="GO" id="GO:0004930">
    <property type="term" value="F:G protein-coupled receptor activity"/>
    <property type="evidence" value="ECO:0007669"/>
    <property type="project" value="UniProtKB-KW"/>
</dbReference>
<evidence type="ECO:0000256" key="4">
    <source>
        <dbReference type="ARBA" id="ARBA00022692"/>
    </source>
</evidence>
<evidence type="ECO:0000256" key="5">
    <source>
        <dbReference type="ARBA" id="ARBA00022725"/>
    </source>
</evidence>
<dbReference type="SUPFAM" id="SSF81321">
    <property type="entry name" value="Family A G protein-coupled receptor-like"/>
    <property type="match status" value="1"/>
</dbReference>
<name>W5NNC7_LEPOC</name>
<keyword evidence="7 13" id="KW-0297">G-protein coupled receptor</keyword>
<dbReference type="GO" id="GO:0005886">
    <property type="term" value="C:plasma membrane"/>
    <property type="evidence" value="ECO:0007669"/>
    <property type="project" value="UniProtKB-SubCell"/>
</dbReference>
<dbReference type="Gene3D" id="1.20.1070.10">
    <property type="entry name" value="Rhodopsin 7-helix transmembrane proteins"/>
    <property type="match status" value="1"/>
</dbReference>
<feature type="transmembrane region" description="Helical" evidence="14">
    <location>
        <begin position="276"/>
        <end position="295"/>
    </location>
</feature>
<keyword evidence="5 14" id="KW-0552">Olfaction</keyword>
<keyword evidence="4 13" id="KW-0812">Transmembrane</keyword>
<reference evidence="16" key="3">
    <citation type="submission" date="2025-09" db="UniProtKB">
        <authorList>
            <consortium name="Ensembl"/>
        </authorList>
    </citation>
    <scope>IDENTIFICATION</scope>
</reference>
<feature type="transmembrane region" description="Helical" evidence="14">
    <location>
        <begin position="62"/>
        <end position="83"/>
    </location>
</feature>
<dbReference type="GO" id="GO:0005549">
    <property type="term" value="F:odorant binding"/>
    <property type="evidence" value="ECO:0000318"/>
    <property type="project" value="GO_Central"/>
</dbReference>
<keyword evidence="8 14" id="KW-0472">Membrane</keyword>
<dbReference type="InParanoid" id="W5NNC7"/>
<evidence type="ECO:0000256" key="13">
    <source>
        <dbReference type="RuleBase" id="RU000688"/>
    </source>
</evidence>
<evidence type="ECO:0000313" key="16">
    <source>
        <dbReference type="Ensembl" id="ENSLOCP00000022136.1"/>
    </source>
</evidence>
<dbReference type="PRINTS" id="PR00245">
    <property type="entry name" value="OLFACTORYR"/>
</dbReference>
<keyword evidence="6 14" id="KW-1133">Transmembrane helix</keyword>
<keyword evidence="11" id="KW-0325">Glycoprotein</keyword>
<dbReference type="InterPro" id="IPR052921">
    <property type="entry name" value="GPCR1_Superfamily_Member"/>
</dbReference>
<dbReference type="GO" id="GO:0050911">
    <property type="term" value="P:detection of chemical stimulus involved in sensory perception of smell"/>
    <property type="evidence" value="ECO:0000318"/>
    <property type="project" value="GO_Central"/>
</dbReference>